<reference evidence="1" key="1">
    <citation type="submission" date="2021-01" db="EMBL/GenBank/DDBJ databases">
        <title>Chromosome-level genome assembly of a human fungal pathogen reveals clustering of transcriptionally co-regulated genes.</title>
        <authorList>
            <person name="Voorhies M."/>
            <person name="Cohen S."/>
            <person name="Shea T.P."/>
            <person name="Petrus S."/>
            <person name="Munoz J.F."/>
            <person name="Poplawski S."/>
            <person name="Goldman W.E."/>
            <person name="Michael T."/>
            <person name="Cuomo C.A."/>
            <person name="Sil A."/>
            <person name="Beyhan S."/>
        </authorList>
    </citation>
    <scope>NUCLEOTIDE SEQUENCE</scope>
    <source>
        <strain evidence="1">H88</strain>
    </source>
</reference>
<dbReference type="AlphaFoldDB" id="A0A8A1LHX9"/>
<sequence length="135" mass="15085">MALIDPLEWTEKTKRDGRDEIGLEPMDLYGLRVEFESFLLIDQKFLDILALIPLELDHLAHLTVVDDGAIASELLLNDLEDFLLIELFRETLDSGQGLATIALLDPYMDIILGLFCIAGVFVSFGEGVEGLEVFD</sequence>
<accession>A0A8A1LHX9</accession>
<organism evidence="1 2">
    <name type="scientific">Ajellomyces capsulatus (strain H88)</name>
    <name type="common">Darling's disease fungus</name>
    <name type="synonym">Histoplasma capsulatum</name>
    <dbReference type="NCBI Taxonomy" id="544711"/>
    <lineage>
        <taxon>Eukaryota</taxon>
        <taxon>Fungi</taxon>
        <taxon>Dikarya</taxon>
        <taxon>Ascomycota</taxon>
        <taxon>Pezizomycotina</taxon>
        <taxon>Eurotiomycetes</taxon>
        <taxon>Eurotiomycetidae</taxon>
        <taxon>Onygenales</taxon>
        <taxon>Ajellomycetaceae</taxon>
        <taxon>Histoplasma</taxon>
    </lineage>
</organism>
<name>A0A8A1LHX9_AJEC8</name>
<evidence type="ECO:0000313" key="2">
    <source>
        <dbReference type="Proteomes" id="UP000663419"/>
    </source>
</evidence>
<dbReference type="EMBL" id="CP069104">
    <property type="protein sequence ID" value="QSS53988.1"/>
    <property type="molecule type" value="Genomic_DNA"/>
</dbReference>
<protein>
    <submittedName>
        <fullName evidence="1">Uncharacterized protein</fullName>
    </submittedName>
</protein>
<gene>
    <name evidence="1" type="ORF">I7I53_01417</name>
</gene>
<dbReference type="Proteomes" id="UP000663419">
    <property type="component" value="Chromosome 3"/>
</dbReference>
<dbReference type="VEuPathDB" id="FungiDB:I7I53_01417"/>
<proteinExistence type="predicted"/>
<evidence type="ECO:0000313" key="1">
    <source>
        <dbReference type="EMBL" id="QSS53988.1"/>
    </source>
</evidence>